<dbReference type="PROSITE" id="PS50043">
    <property type="entry name" value="HTH_LUXR_2"/>
    <property type="match status" value="1"/>
</dbReference>
<dbReference type="InterPro" id="IPR036388">
    <property type="entry name" value="WH-like_DNA-bd_sf"/>
</dbReference>
<reference evidence="5 6" key="1">
    <citation type="submission" date="2018-04" db="EMBL/GenBank/DDBJ databases">
        <title>Genomic Encyclopedia of Type Strains, Phase IV (KMG-IV): sequencing the most valuable type-strain genomes for metagenomic binning, comparative biology and taxonomic classification.</title>
        <authorList>
            <person name="Goeker M."/>
        </authorList>
    </citation>
    <scope>NUCLEOTIDE SEQUENCE [LARGE SCALE GENOMIC DNA]</scope>
    <source>
        <strain evidence="5 6">DSM 45771</strain>
    </source>
</reference>
<keyword evidence="6" id="KW-1185">Reference proteome</keyword>
<evidence type="ECO:0000256" key="3">
    <source>
        <dbReference type="ARBA" id="ARBA00023163"/>
    </source>
</evidence>
<feature type="domain" description="HTH luxR-type" evidence="4">
    <location>
        <begin position="481"/>
        <end position="546"/>
    </location>
</feature>
<accession>A0A2U1F010</accession>
<proteinExistence type="predicted"/>
<dbReference type="Pfam" id="PF00196">
    <property type="entry name" value="GerE"/>
    <property type="match status" value="1"/>
</dbReference>
<dbReference type="Gene3D" id="1.25.40.10">
    <property type="entry name" value="Tetratricopeptide repeat domain"/>
    <property type="match status" value="1"/>
</dbReference>
<name>A0A2U1F010_9PSEU</name>
<dbReference type="PANTHER" id="PTHR44688">
    <property type="entry name" value="DNA-BINDING TRANSCRIPTIONAL ACTIVATOR DEVR_DOSR"/>
    <property type="match status" value="1"/>
</dbReference>
<dbReference type="AlphaFoldDB" id="A0A2U1F010"/>
<dbReference type="GO" id="GO:0006355">
    <property type="term" value="P:regulation of DNA-templated transcription"/>
    <property type="evidence" value="ECO:0007669"/>
    <property type="project" value="InterPro"/>
</dbReference>
<dbReference type="EMBL" id="QEKW01000015">
    <property type="protein sequence ID" value="PVZ05340.1"/>
    <property type="molecule type" value="Genomic_DNA"/>
</dbReference>
<evidence type="ECO:0000256" key="2">
    <source>
        <dbReference type="ARBA" id="ARBA00023125"/>
    </source>
</evidence>
<dbReference type="SUPFAM" id="SSF46894">
    <property type="entry name" value="C-terminal effector domain of the bipartite response regulators"/>
    <property type="match status" value="1"/>
</dbReference>
<keyword evidence="3" id="KW-0804">Transcription</keyword>
<dbReference type="Gene3D" id="1.10.10.10">
    <property type="entry name" value="Winged helix-like DNA-binding domain superfamily/Winged helix DNA-binding domain"/>
    <property type="match status" value="1"/>
</dbReference>
<dbReference type="CDD" id="cd06170">
    <property type="entry name" value="LuxR_C_like"/>
    <property type="match status" value="1"/>
</dbReference>
<evidence type="ECO:0000313" key="6">
    <source>
        <dbReference type="Proteomes" id="UP000245639"/>
    </source>
</evidence>
<dbReference type="OrthoDB" id="5476461at2"/>
<dbReference type="GO" id="GO:0003677">
    <property type="term" value="F:DNA binding"/>
    <property type="evidence" value="ECO:0007669"/>
    <property type="project" value="UniProtKB-KW"/>
</dbReference>
<dbReference type="SUPFAM" id="SSF48452">
    <property type="entry name" value="TPR-like"/>
    <property type="match status" value="2"/>
</dbReference>
<dbReference type="InterPro" id="IPR016032">
    <property type="entry name" value="Sig_transdc_resp-reg_C-effctor"/>
</dbReference>
<dbReference type="PROSITE" id="PS00622">
    <property type="entry name" value="HTH_LUXR_1"/>
    <property type="match status" value="1"/>
</dbReference>
<evidence type="ECO:0000259" key="4">
    <source>
        <dbReference type="PROSITE" id="PS50043"/>
    </source>
</evidence>
<dbReference type="InterPro" id="IPR011990">
    <property type="entry name" value="TPR-like_helical_dom_sf"/>
</dbReference>
<dbReference type="RefSeq" id="WP_116710359.1">
    <property type="nucleotide sequence ID" value="NZ_QEKW01000015.1"/>
</dbReference>
<comment type="caution">
    <text evidence="5">The sequence shown here is derived from an EMBL/GenBank/DDBJ whole genome shotgun (WGS) entry which is preliminary data.</text>
</comment>
<keyword evidence="1" id="KW-0805">Transcription regulation</keyword>
<dbReference type="SMART" id="SM00421">
    <property type="entry name" value="HTH_LUXR"/>
    <property type="match status" value="1"/>
</dbReference>
<evidence type="ECO:0000256" key="1">
    <source>
        <dbReference type="ARBA" id="ARBA00023015"/>
    </source>
</evidence>
<evidence type="ECO:0000313" key="5">
    <source>
        <dbReference type="EMBL" id="PVZ05340.1"/>
    </source>
</evidence>
<dbReference type="PANTHER" id="PTHR44688:SF16">
    <property type="entry name" value="DNA-BINDING TRANSCRIPTIONAL ACTIVATOR DEVR_DOSR"/>
    <property type="match status" value="1"/>
</dbReference>
<dbReference type="InterPro" id="IPR000792">
    <property type="entry name" value="Tscrpt_reg_LuxR_C"/>
</dbReference>
<keyword evidence="2" id="KW-0238">DNA-binding</keyword>
<protein>
    <submittedName>
        <fullName evidence="5">Regulatory LuxR family protein</fullName>
    </submittedName>
</protein>
<gene>
    <name evidence="5" type="ORF">C8D89_11545</name>
</gene>
<sequence length="553" mass="59966">MAGQTHGDTADLLASGWAHLHAAEWEAARGAFSEALAHRETPEALEGLGWAAWWLDDAETVFPARERAFRLYRSCDDPASAARVGIWIASDHLDFRGAVAVSSGWLRRARRLLVAMDTRPEHGWLTFHEGYLAALAGDVVVARQRAAQTAEVGRHLDAPDLEMLGLALDGSLLVSRGEIDEGMRRLDEAGAMAGEATIPISSGWAWCFLITACTTVLDLDRAAAWCVRTAELADRFGSRYLRAFCRAEYGAVHVWRGRWSDAEELLESSIEDFSRSRPAMVGGALVELAELRRRQGRLDEVARLLERAGATGPALLCRARVEFDRGRPLHSAELVERVLRQSPPESKVDRAPALEHLVRSRVASGELDRAVAALGELWEVEKLVATEPVHALAEVCDALVAAAGGDHESARSSLESAVDRFTRCGTPFEAARARLELTTSLIALGQLDLAAQEAGAAATSLDRLGAEVESGRAHRLLDVATNPAGLAVTRRERDVLVLLAEGLTNRQIAAQLVVSEHTVHRHVTNILRKLDLPSRTAAAAYVVRSGLTAGRHG</sequence>
<dbReference type="PRINTS" id="PR00038">
    <property type="entry name" value="HTHLUXR"/>
</dbReference>
<dbReference type="Proteomes" id="UP000245639">
    <property type="component" value="Unassembled WGS sequence"/>
</dbReference>
<organism evidence="5 6">
    <name type="scientific">Actinomycetospora cinnamomea</name>
    <dbReference type="NCBI Taxonomy" id="663609"/>
    <lineage>
        <taxon>Bacteria</taxon>
        <taxon>Bacillati</taxon>
        <taxon>Actinomycetota</taxon>
        <taxon>Actinomycetes</taxon>
        <taxon>Pseudonocardiales</taxon>
        <taxon>Pseudonocardiaceae</taxon>
        <taxon>Actinomycetospora</taxon>
    </lineage>
</organism>